<dbReference type="Pfam" id="PF13532">
    <property type="entry name" value="2OG-FeII_Oxy_2"/>
    <property type="match status" value="1"/>
</dbReference>
<proteinExistence type="predicted"/>
<dbReference type="PROSITE" id="PS51471">
    <property type="entry name" value="FE2OG_OXY"/>
    <property type="match status" value="1"/>
</dbReference>
<evidence type="ECO:0000259" key="2">
    <source>
        <dbReference type="PROSITE" id="PS51471"/>
    </source>
</evidence>
<organism evidence="3 4">
    <name type="scientific">Symbiodinium natans</name>
    <dbReference type="NCBI Taxonomy" id="878477"/>
    <lineage>
        <taxon>Eukaryota</taxon>
        <taxon>Sar</taxon>
        <taxon>Alveolata</taxon>
        <taxon>Dinophyceae</taxon>
        <taxon>Suessiales</taxon>
        <taxon>Symbiodiniaceae</taxon>
        <taxon>Symbiodinium</taxon>
    </lineage>
</organism>
<comment type="caution">
    <text evidence="3">The sequence shown here is derived from an EMBL/GenBank/DDBJ whole genome shotgun (WGS) entry which is preliminary data.</text>
</comment>
<name>A0A812T3C3_9DINO</name>
<dbReference type="OrthoDB" id="545910at2759"/>
<dbReference type="Proteomes" id="UP000604046">
    <property type="component" value="Unassembled WGS sequence"/>
</dbReference>
<evidence type="ECO:0000313" key="4">
    <source>
        <dbReference type="Proteomes" id="UP000604046"/>
    </source>
</evidence>
<dbReference type="SUPFAM" id="SSF51197">
    <property type="entry name" value="Clavaminate synthase-like"/>
    <property type="match status" value="1"/>
</dbReference>
<reference evidence="3" key="1">
    <citation type="submission" date="2021-02" db="EMBL/GenBank/DDBJ databases">
        <authorList>
            <person name="Dougan E. K."/>
            <person name="Rhodes N."/>
            <person name="Thang M."/>
            <person name="Chan C."/>
        </authorList>
    </citation>
    <scope>NUCLEOTIDE SEQUENCE</scope>
</reference>
<sequence length="450" mass="50324">MSLLARGPSWRRTRFRRLCKVHRALKARGAVKACEAADEDQKEARSPRQRWTESLDLVGDMAPREAWTYPLFQEEWRCFAGYLPQALPPKTRARFFRLVHEGTVWLQPSGRWGPLPLQTAWMCQSPCSCRYRYGGAEVLPAPFPEWMAEVMSVCMPLCGLSGGQWPNSCNLNLYQDGQHSVGWHADNEALFQGKVKDCRIISLSLGQSRRFELLCGQDFHRLELGDGDLCTMEGMTQKYYKHRVPKVAGKNVGARINLTWRWIVQHHDCPCAPCAPCAPAPQPSVLAPATNVTKKRALRETDEDEEAGEQSKRTRRLTRPTPSPSEAADQSQSKAPEKKAWIKGCGGLAKPGPFCAHTAVHASSLDAHTQLEAFLEKVFLPASESWYSRPSVEPELPLPQPTPASAPVPSERQATEEAQEGEEGEKEEREEESPPPPEPVPPAFWPGAEE</sequence>
<feature type="compositionally biased region" description="Pro residues" evidence="1">
    <location>
        <begin position="434"/>
        <end position="444"/>
    </location>
</feature>
<keyword evidence="4" id="KW-1185">Reference proteome</keyword>
<dbReference type="PANTHER" id="PTHR31212:SF4">
    <property type="entry name" value="ALPHA-KETOGLUTARATE-DEPENDENT DIOXYGENASE ALKB HOMOLOG 3"/>
    <property type="match status" value="1"/>
</dbReference>
<feature type="domain" description="Fe2OG dioxygenase" evidence="2">
    <location>
        <begin position="165"/>
        <end position="264"/>
    </location>
</feature>
<feature type="compositionally biased region" description="Pro residues" evidence="1">
    <location>
        <begin position="396"/>
        <end position="406"/>
    </location>
</feature>
<dbReference type="PANTHER" id="PTHR31212">
    <property type="entry name" value="ALPHA-KETOGLUTARATE-DEPENDENT DIOXYGENASE ALKB HOMOLOG 3"/>
    <property type="match status" value="1"/>
</dbReference>
<dbReference type="GO" id="GO:0006307">
    <property type="term" value="P:DNA alkylation repair"/>
    <property type="evidence" value="ECO:0007669"/>
    <property type="project" value="InterPro"/>
</dbReference>
<dbReference type="InterPro" id="IPR037151">
    <property type="entry name" value="AlkB-like_sf"/>
</dbReference>
<evidence type="ECO:0000313" key="3">
    <source>
        <dbReference type="EMBL" id="CAE7508723.1"/>
    </source>
</evidence>
<dbReference type="AlphaFoldDB" id="A0A812T3C3"/>
<dbReference type="GO" id="GO:0051213">
    <property type="term" value="F:dioxygenase activity"/>
    <property type="evidence" value="ECO:0007669"/>
    <property type="project" value="InterPro"/>
</dbReference>
<dbReference type="EMBL" id="CAJNDS010002518">
    <property type="protein sequence ID" value="CAE7508723.1"/>
    <property type="molecule type" value="Genomic_DNA"/>
</dbReference>
<feature type="region of interest" description="Disordered" evidence="1">
    <location>
        <begin position="389"/>
        <end position="450"/>
    </location>
</feature>
<dbReference type="InterPro" id="IPR032854">
    <property type="entry name" value="ALKBH3"/>
</dbReference>
<protein>
    <submittedName>
        <fullName evidence="3">Alkbh3 protein</fullName>
    </submittedName>
</protein>
<dbReference type="Gene3D" id="2.60.120.590">
    <property type="entry name" value="Alpha-ketoglutarate-dependent dioxygenase AlkB-like"/>
    <property type="match status" value="1"/>
</dbReference>
<evidence type="ECO:0000256" key="1">
    <source>
        <dbReference type="SAM" id="MobiDB-lite"/>
    </source>
</evidence>
<accession>A0A812T3C3</accession>
<gene>
    <name evidence="3" type="primary">Alkbh3</name>
    <name evidence="3" type="ORF">SNAT2548_LOCUS28491</name>
</gene>
<feature type="region of interest" description="Disordered" evidence="1">
    <location>
        <begin position="285"/>
        <end position="339"/>
    </location>
</feature>
<dbReference type="InterPro" id="IPR005123">
    <property type="entry name" value="Oxoglu/Fe-dep_dioxygenase_dom"/>
</dbReference>
<feature type="compositionally biased region" description="Acidic residues" evidence="1">
    <location>
        <begin position="417"/>
        <end position="433"/>
    </location>
</feature>
<dbReference type="InterPro" id="IPR027450">
    <property type="entry name" value="AlkB-like"/>
</dbReference>